<sequence length="86" mass="9728">MVGRWILYSTGVWDFKIDKFRMGRSINLSSIGTVEGLRVRIALVYGVDAPSVFIEMSYWIEDPIPELMRSSLDRPSSVEDGMVLDG</sequence>
<comment type="caution">
    <text evidence="1">The sequence shown here is derived from an EMBL/GenBank/DDBJ whole genome shotgun (WGS) entry which is preliminary data.</text>
</comment>
<protein>
    <submittedName>
        <fullName evidence="1">Uncharacterized protein</fullName>
    </submittedName>
</protein>
<evidence type="ECO:0000313" key="1">
    <source>
        <dbReference type="EMBL" id="CAA7047607.1"/>
    </source>
</evidence>
<dbReference type="OrthoDB" id="10351889at2759"/>
<keyword evidence="2" id="KW-1185">Reference proteome</keyword>
<dbReference type="Proteomes" id="UP000467841">
    <property type="component" value="Unassembled WGS sequence"/>
</dbReference>
<name>A0A6D2KIS5_9BRAS</name>
<dbReference type="EMBL" id="CACVBM020001379">
    <property type="protein sequence ID" value="CAA7047607.1"/>
    <property type="molecule type" value="Genomic_DNA"/>
</dbReference>
<evidence type="ECO:0000313" key="2">
    <source>
        <dbReference type="Proteomes" id="UP000467841"/>
    </source>
</evidence>
<organism evidence="1 2">
    <name type="scientific">Microthlaspi erraticum</name>
    <dbReference type="NCBI Taxonomy" id="1685480"/>
    <lineage>
        <taxon>Eukaryota</taxon>
        <taxon>Viridiplantae</taxon>
        <taxon>Streptophyta</taxon>
        <taxon>Embryophyta</taxon>
        <taxon>Tracheophyta</taxon>
        <taxon>Spermatophyta</taxon>
        <taxon>Magnoliopsida</taxon>
        <taxon>eudicotyledons</taxon>
        <taxon>Gunneridae</taxon>
        <taxon>Pentapetalae</taxon>
        <taxon>rosids</taxon>
        <taxon>malvids</taxon>
        <taxon>Brassicales</taxon>
        <taxon>Brassicaceae</taxon>
        <taxon>Coluteocarpeae</taxon>
        <taxon>Microthlaspi</taxon>
    </lineage>
</organism>
<gene>
    <name evidence="1" type="ORF">MERR_LOCUS34842</name>
</gene>
<accession>A0A6D2KIS5</accession>
<proteinExistence type="predicted"/>
<dbReference type="AlphaFoldDB" id="A0A6D2KIS5"/>
<reference evidence="1" key="1">
    <citation type="submission" date="2020-01" db="EMBL/GenBank/DDBJ databases">
        <authorList>
            <person name="Mishra B."/>
        </authorList>
    </citation>
    <scope>NUCLEOTIDE SEQUENCE [LARGE SCALE GENOMIC DNA]</scope>
</reference>